<gene>
    <name evidence="2" type="ORF">NDU88_004445</name>
</gene>
<dbReference type="Proteomes" id="UP001066276">
    <property type="component" value="Chromosome 4_2"/>
</dbReference>
<keyword evidence="1" id="KW-0175">Coiled coil</keyword>
<organism evidence="2 3">
    <name type="scientific">Pleurodeles waltl</name>
    <name type="common">Iberian ribbed newt</name>
    <dbReference type="NCBI Taxonomy" id="8319"/>
    <lineage>
        <taxon>Eukaryota</taxon>
        <taxon>Metazoa</taxon>
        <taxon>Chordata</taxon>
        <taxon>Craniata</taxon>
        <taxon>Vertebrata</taxon>
        <taxon>Euteleostomi</taxon>
        <taxon>Amphibia</taxon>
        <taxon>Batrachia</taxon>
        <taxon>Caudata</taxon>
        <taxon>Salamandroidea</taxon>
        <taxon>Salamandridae</taxon>
        <taxon>Pleurodelinae</taxon>
        <taxon>Pleurodeles</taxon>
    </lineage>
</organism>
<proteinExistence type="predicted"/>
<dbReference type="EMBL" id="JANPWB010000008">
    <property type="protein sequence ID" value="KAJ1163998.1"/>
    <property type="molecule type" value="Genomic_DNA"/>
</dbReference>
<sequence>MMLMGGGQEKDRGPADEPSLSALMMAIQDLRGSLEPELDAVTVGVNLLCTDLKKVTEKVTNAEMDIARLQSTSKRLEDQVQFLTTEQEKIMACLEDQQGRPGETTLEWLGSRRVLRAQMLSVYWGP</sequence>
<accession>A0AAV7SIV9</accession>
<evidence type="ECO:0000313" key="2">
    <source>
        <dbReference type="EMBL" id="KAJ1163998.1"/>
    </source>
</evidence>
<name>A0AAV7SIV9_PLEWA</name>
<feature type="coiled-coil region" evidence="1">
    <location>
        <begin position="52"/>
        <end position="86"/>
    </location>
</feature>
<protein>
    <submittedName>
        <fullName evidence="2">Uncharacterized protein</fullName>
    </submittedName>
</protein>
<comment type="caution">
    <text evidence="2">The sequence shown here is derived from an EMBL/GenBank/DDBJ whole genome shotgun (WGS) entry which is preliminary data.</text>
</comment>
<evidence type="ECO:0000313" key="3">
    <source>
        <dbReference type="Proteomes" id="UP001066276"/>
    </source>
</evidence>
<dbReference type="AlphaFoldDB" id="A0AAV7SIV9"/>
<evidence type="ECO:0000256" key="1">
    <source>
        <dbReference type="SAM" id="Coils"/>
    </source>
</evidence>
<keyword evidence="3" id="KW-1185">Reference proteome</keyword>
<reference evidence="2" key="1">
    <citation type="journal article" date="2022" name="bioRxiv">
        <title>Sequencing and chromosome-scale assembly of the giantPleurodeles waltlgenome.</title>
        <authorList>
            <person name="Brown T."/>
            <person name="Elewa A."/>
            <person name="Iarovenko S."/>
            <person name="Subramanian E."/>
            <person name="Araus A.J."/>
            <person name="Petzold A."/>
            <person name="Susuki M."/>
            <person name="Suzuki K.-i.T."/>
            <person name="Hayashi T."/>
            <person name="Toyoda A."/>
            <person name="Oliveira C."/>
            <person name="Osipova E."/>
            <person name="Leigh N.D."/>
            <person name="Simon A."/>
            <person name="Yun M.H."/>
        </authorList>
    </citation>
    <scope>NUCLEOTIDE SEQUENCE</scope>
    <source>
        <strain evidence="2">20211129_DDA</strain>
        <tissue evidence="2">Liver</tissue>
    </source>
</reference>